<evidence type="ECO:0000256" key="7">
    <source>
        <dbReference type="ARBA" id="ARBA00023049"/>
    </source>
</evidence>
<keyword evidence="6" id="KW-0862">Zinc</keyword>
<dbReference type="CDD" id="cd04275">
    <property type="entry name" value="ZnMc_pappalysin_like"/>
    <property type="match status" value="1"/>
</dbReference>
<dbReference type="EMBL" id="FOVM01000002">
    <property type="protein sequence ID" value="SFN48649.1"/>
    <property type="molecule type" value="Genomic_DNA"/>
</dbReference>
<dbReference type="GO" id="GO:0008237">
    <property type="term" value="F:metallopeptidase activity"/>
    <property type="evidence" value="ECO:0007669"/>
    <property type="project" value="UniProtKB-KW"/>
</dbReference>
<keyword evidence="11" id="KW-1185">Reference proteome</keyword>
<evidence type="ECO:0000256" key="2">
    <source>
        <dbReference type="ARBA" id="ARBA00022670"/>
    </source>
</evidence>
<organism evidence="10 11">
    <name type="scientific">Mycetocola miduiensis</name>
    <dbReference type="NCBI Taxonomy" id="995034"/>
    <lineage>
        <taxon>Bacteria</taxon>
        <taxon>Bacillati</taxon>
        <taxon>Actinomycetota</taxon>
        <taxon>Actinomycetes</taxon>
        <taxon>Micrococcales</taxon>
        <taxon>Microbacteriaceae</taxon>
        <taxon>Mycetocola</taxon>
    </lineage>
</organism>
<evidence type="ECO:0000259" key="9">
    <source>
        <dbReference type="Pfam" id="PF05572"/>
    </source>
</evidence>
<protein>
    <submittedName>
        <fullName evidence="10">Pregnancy-associated plasma protein-A</fullName>
    </submittedName>
</protein>
<evidence type="ECO:0000256" key="6">
    <source>
        <dbReference type="ARBA" id="ARBA00022833"/>
    </source>
</evidence>
<keyword evidence="4" id="KW-0732">Signal</keyword>
<keyword evidence="8" id="KW-1015">Disulfide bond</keyword>
<evidence type="ECO:0000256" key="5">
    <source>
        <dbReference type="ARBA" id="ARBA00022801"/>
    </source>
</evidence>
<dbReference type="InterPro" id="IPR008754">
    <property type="entry name" value="Peptidase_M43"/>
</dbReference>
<accession>A0A1I4ZF94</accession>
<evidence type="ECO:0000256" key="4">
    <source>
        <dbReference type="ARBA" id="ARBA00022729"/>
    </source>
</evidence>
<keyword evidence="2" id="KW-0645">Protease</keyword>
<dbReference type="InterPro" id="IPR024079">
    <property type="entry name" value="MetalloPept_cat_dom_sf"/>
</dbReference>
<gene>
    <name evidence="10" type="ORF">SAMN05216219_0754</name>
</gene>
<sequence>MLGTLMVGIETFKEKEMADIATTDQPPRRSCATMTEHRQLLNDDADYVRARAQIETAARDYADGRLTARPGTTRIPVVVHVVWRQDSENISDEQIRSQIDVLNRDFRATNPDVSQVPSVWQPRVGDMRVEFALATVDPAGNATNGITRTQTTVTSFTQSGNPVKSAATGGADPWPAGRYLNIWVCQLGGGLLGYATFPGAPASLDGVVILHSGFGTTGTAAPPFHLGRTTTHEIGHWLNLFHIWGDDGTGCNGTDEVDDTPNAAGPNFGIPTFPHVTCSNGPDGDMFVNYMDYTDDAGMVMFTAGQVVRGQATLDGPRASIGSEATAAVSPVGSAAADLTGDQSADIVGFGDAGVWVSLNNG</sequence>
<keyword evidence="3" id="KW-0479">Metal-binding</keyword>
<dbReference type="GO" id="GO:0006508">
    <property type="term" value="P:proteolysis"/>
    <property type="evidence" value="ECO:0007669"/>
    <property type="project" value="UniProtKB-KW"/>
</dbReference>
<evidence type="ECO:0000256" key="1">
    <source>
        <dbReference type="ARBA" id="ARBA00008721"/>
    </source>
</evidence>
<name>A0A1I4ZF94_9MICO</name>
<dbReference type="RefSeq" id="WP_218151812.1">
    <property type="nucleotide sequence ID" value="NZ_FOVM01000002.1"/>
</dbReference>
<keyword evidence="5" id="KW-0378">Hydrolase</keyword>
<evidence type="ECO:0000256" key="3">
    <source>
        <dbReference type="ARBA" id="ARBA00022723"/>
    </source>
</evidence>
<comment type="similarity">
    <text evidence="1">Belongs to the peptidase M43B family.</text>
</comment>
<dbReference type="Gene3D" id="3.40.390.10">
    <property type="entry name" value="Collagenase (Catalytic Domain)"/>
    <property type="match status" value="1"/>
</dbReference>
<dbReference type="Pfam" id="PF05572">
    <property type="entry name" value="Peptidase_M43"/>
    <property type="match status" value="1"/>
</dbReference>
<feature type="domain" description="Peptidase M43 pregnancy-associated plasma-A" evidence="9">
    <location>
        <begin position="172"/>
        <end position="314"/>
    </location>
</feature>
<dbReference type="SUPFAM" id="SSF55486">
    <property type="entry name" value="Metalloproteases ('zincins'), catalytic domain"/>
    <property type="match status" value="1"/>
</dbReference>
<dbReference type="PANTHER" id="PTHR47466">
    <property type="match status" value="1"/>
</dbReference>
<proteinExistence type="inferred from homology"/>
<dbReference type="GO" id="GO:0046872">
    <property type="term" value="F:metal ion binding"/>
    <property type="evidence" value="ECO:0007669"/>
    <property type="project" value="UniProtKB-KW"/>
</dbReference>
<evidence type="ECO:0000256" key="8">
    <source>
        <dbReference type="ARBA" id="ARBA00023157"/>
    </source>
</evidence>
<feature type="non-terminal residue" evidence="10">
    <location>
        <position position="362"/>
    </location>
</feature>
<reference evidence="11" key="1">
    <citation type="submission" date="2016-10" db="EMBL/GenBank/DDBJ databases">
        <authorList>
            <person name="Varghese N."/>
            <person name="Submissions S."/>
        </authorList>
    </citation>
    <scope>NUCLEOTIDE SEQUENCE [LARGE SCALE GENOMIC DNA]</scope>
    <source>
        <strain evidence="11">CGMCC 1.11101</strain>
    </source>
</reference>
<evidence type="ECO:0000313" key="11">
    <source>
        <dbReference type="Proteomes" id="UP000198867"/>
    </source>
</evidence>
<dbReference type="PANTHER" id="PTHR47466:SF1">
    <property type="entry name" value="METALLOPROTEASE MEP1 (AFU_ORTHOLOGUE AFUA_1G07730)-RELATED"/>
    <property type="match status" value="1"/>
</dbReference>
<dbReference type="Proteomes" id="UP000198867">
    <property type="component" value="Unassembled WGS sequence"/>
</dbReference>
<evidence type="ECO:0000313" key="10">
    <source>
        <dbReference type="EMBL" id="SFN48649.1"/>
    </source>
</evidence>
<keyword evidence="7" id="KW-0482">Metalloprotease</keyword>
<dbReference type="AlphaFoldDB" id="A0A1I4ZF94"/>
<dbReference type="STRING" id="995034.SAMN05216219_0754"/>